<accession>A0ACB9PBD7</accession>
<organism evidence="1 2">
    <name type="scientific">Bauhinia variegata</name>
    <name type="common">Purple orchid tree</name>
    <name type="synonym">Phanera variegata</name>
    <dbReference type="NCBI Taxonomy" id="167791"/>
    <lineage>
        <taxon>Eukaryota</taxon>
        <taxon>Viridiplantae</taxon>
        <taxon>Streptophyta</taxon>
        <taxon>Embryophyta</taxon>
        <taxon>Tracheophyta</taxon>
        <taxon>Spermatophyta</taxon>
        <taxon>Magnoliopsida</taxon>
        <taxon>eudicotyledons</taxon>
        <taxon>Gunneridae</taxon>
        <taxon>Pentapetalae</taxon>
        <taxon>rosids</taxon>
        <taxon>fabids</taxon>
        <taxon>Fabales</taxon>
        <taxon>Fabaceae</taxon>
        <taxon>Cercidoideae</taxon>
        <taxon>Cercideae</taxon>
        <taxon>Bauhiniinae</taxon>
        <taxon>Bauhinia</taxon>
    </lineage>
</organism>
<gene>
    <name evidence="1" type="ORF">L6164_013214</name>
</gene>
<dbReference type="Proteomes" id="UP000828941">
    <property type="component" value="Chromosome 5"/>
</dbReference>
<name>A0ACB9PBD7_BAUVA</name>
<evidence type="ECO:0000313" key="1">
    <source>
        <dbReference type="EMBL" id="KAI4346139.1"/>
    </source>
</evidence>
<protein>
    <submittedName>
        <fullName evidence="1">Uncharacterized protein</fullName>
    </submittedName>
</protein>
<sequence>MGIPPALKQKQVEKGFSFLLDTEFSFRVLYMRNALNNCSVGPDGWRTTRNHRSTAQPIYEVTGHHSSRNNDFRSHISAHCEDRLNTRHAGSSHRSKNLHGPLGDRADQATSMIISVPDQLTGPRPVAGTLTKRQRKGGSTSRVPNEVSDNSEIIFLGSSGESSTSGSSRSPALDPGMLEADEILARELQEQLYQEDTFGVGETDEHVAWELQQDEGLFHTLTEHHTSHPRWLQIATSNRQPRLPAHQNPLNRRRAGTQAPRTNRISLLRRGLGHSPTRTISSRGRNLRFPFNMDLDMRLNILEALEDLSDMGMSDDISKFNVISMSKFFVNKFVHASCISLLSRLVLNSVCSLPRNDYEMLLALDENNHQHAGASSNQISSLPQSTIQTDNFTEACAICLETPVKGETIRHLPFLQFTLFNF</sequence>
<keyword evidence="2" id="KW-1185">Reference proteome</keyword>
<dbReference type="EMBL" id="CM039430">
    <property type="protein sequence ID" value="KAI4346139.1"/>
    <property type="molecule type" value="Genomic_DNA"/>
</dbReference>
<comment type="caution">
    <text evidence="1">The sequence shown here is derived from an EMBL/GenBank/DDBJ whole genome shotgun (WGS) entry which is preliminary data.</text>
</comment>
<proteinExistence type="predicted"/>
<reference evidence="1 2" key="1">
    <citation type="journal article" date="2022" name="DNA Res.">
        <title>Chromosomal-level genome assembly of the orchid tree Bauhinia variegata (Leguminosae; Cercidoideae) supports the allotetraploid origin hypothesis of Bauhinia.</title>
        <authorList>
            <person name="Zhong Y."/>
            <person name="Chen Y."/>
            <person name="Zheng D."/>
            <person name="Pang J."/>
            <person name="Liu Y."/>
            <person name="Luo S."/>
            <person name="Meng S."/>
            <person name="Qian L."/>
            <person name="Wei D."/>
            <person name="Dai S."/>
            <person name="Zhou R."/>
        </authorList>
    </citation>
    <scope>NUCLEOTIDE SEQUENCE [LARGE SCALE GENOMIC DNA]</scope>
    <source>
        <strain evidence="1">BV-YZ2020</strain>
    </source>
</reference>
<evidence type="ECO:0000313" key="2">
    <source>
        <dbReference type="Proteomes" id="UP000828941"/>
    </source>
</evidence>